<dbReference type="AlphaFoldDB" id="A0A2P8EEJ8"/>
<gene>
    <name evidence="1" type="ORF">CLV48_101831</name>
</gene>
<sequence length="131" mass="14957">MGVSCSQKKEPEVNKLSFYPNDDAPLALLMREMFKDMEDMRNAIENGDEIRSYLKKHGELLHAKPTNPEVKTTTFELMGNAYLESLKILEESPQALLKDNYRLVVQTCLACHQQYCPGPIKRINLLNKEAA</sequence>
<keyword evidence="2" id="KW-1185">Reference proteome</keyword>
<evidence type="ECO:0008006" key="3">
    <source>
        <dbReference type="Google" id="ProtNLM"/>
    </source>
</evidence>
<proteinExistence type="predicted"/>
<dbReference type="SUPFAM" id="SSF47175">
    <property type="entry name" value="Cytochromes"/>
    <property type="match status" value="1"/>
</dbReference>
<dbReference type="GO" id="GO:0005506">
    <property type="term" value="F:iron ion binding"/>
    <property type="evidence" value="ECO:0007669"/>
    <property type="project" value="InterPro"/>
</dbReference>
<dbReference type="InterPro" id="IPR010980">
    <property type="entry name" value="Cyt_c/b562"/>
</dbReference>
<dbReference type="EMBL" id="PYGF01000001">
    <property type="protein sequence ID" value="PSL07892.1"/>
    <property type="molecule type" value="Genomic_DNA"/>
</dbReference>
<evidence type="ECO:0000313" key="2">
    <source>
        <dbReference type="Proteomes" id="UP000240708"/>
    </source>
</evidence>
<organism evidence="1 2">
    <name type="scientific">Cecembia rubra</name>
    <dbReference type="NCBI Taxonomy" id="1485585"/>
    <lineage>
        <taxon>Bacteria</taxon>
        <taxon>Pseudomonadati</taxon>
        <taxon>Bacteroidota</taxon>
        <taxon>Cytophagia</taxon>
        <taxon>Cytophagales</taxon>
        <taxon>Cyclobacteriaceae</taxon>
        <taxon>Cecembia</taxon>
    </lineage>
</organism>
<dbReference type="GO" id="GO:0020037">
    <property type="term" value="F:heme binding"/>
    <property type="evidence" value="ECO:0007669"/>
    <property type="project" value="InterPro"/>
</dbReference>
<name>A0A2P8EEJ8_9BACT</name>
<reference evidence="1 2" key="1">
    <citation type="submission" date="2018-03" db="EMBL/GenBank/DDBJ databases">
        <title>Genomic Encyclopedia of Archaeal and Bacterial Type Strains, Phase II (KMG-II): from individual species to whole genera.</title>
        <authorList>
            <person name="Goeker M."/>
        </authorList>
    </citation>
    <scope>NUCLEOTIDE SEQUENCE [LARGE SCALE GENOMIC DNA]</scope>
    <source>
        <strain evidence="1 2">DSM 28057</strain>
    </source>
</reference>
<comment type="caution">
    <text evidence="1">The sequence shown here is derived from an EMBL/GenBank/DDBJ whole genome shotgun (WGS) entry which is preliminary data.</text>
</comment>
<dbReference type="Proteomes" id="UP000240708">
    <property type="component" value="Unassembled WGS sequence"/>
</dbReference>
<accession>A0A2P8EEJ8</accession>
<protein>
    <recommendedName>
        <fullName evidence="3">Cytochrome c</fullName>
    </recommendedName>
</protein>
<dbReference type="GO" id="GO:0022900">
    <property type="term" value="P:electron transport chain"/>
    <property type="evidence" value="ECO:0007669"/>
    <property type="project" value="InterPro"/>
</dbReference>
<evidence type="ECO:0000313" key="1">
    <source>
        <dbReference type="EMBL" id="PSL07892.1"/>
    </source>
</evidence>
<dbReference type="GO" id="GO:0009055">
    <property type="term" value="F:electron transfer activity"/>
    <property type="evidence" value="ECO:0007669"/>
    <property type="project" value="InterPro"/>
</dbReference>